<dbReference type="AlphaFoldDB" id="D7FTU8"/>
<dbReference type="Proteomes" id="UP000002630">
    <property type="component" value="Unassembled WGS sequence"/>
</dbReference>
<protein>
    <submittedName>
        <fullName evidence="1">Uncharacterized protein</fullName>
    </submittedName>
</protein>
<dbReference type="InParanoid" id="D7FTU8"/>
<evidence type="ECO:0000313" key="1">
    <source>
        <dbReference type="EMBL" id="CBJ31475.1"/>
    </source>
</evidence>
<organism evidence="1 2">
    <name type="scientific">Ectocarpus siliculosus</name>
    <name type="common">Brown alga</name>
    <name type="synonym">Conferva siliculosa</name>
    <dbReference type="NCBI Taxonomy" id="2880"/>
    <lineage>
        <taxon>Eukaryota</taxon>
        <taxon>Sar</taxon>
        <taxon>Stramenopiles</taxon>
        <taxon>Ochrophyta</taxon>
        <taxon>PX clade</taxon>
        <taxon>Phaeophyceae</taxon>
        <taxon>Ectocarpales</taxon>
        <taxon>Ectocarpaceae</taxon>
        <taxon>Ectocarpus</taxon>
    </lineage>
</organism>
<gene>
    <name evidence="1" type="ORF">Esi_0259_0005</name>
</gene>
<reference evidence="1 2" key="1">
    <citation type="journal article" date="2010" name="Nature">
        <title>The Ectocarpus genome and the independent evolution of multicellularity in brown algae.</title>
        <authorList>
            <person name="Cock J.M."/>
            <person name="Sterck L."/>
            <person name="Rouze P."/>
            <person name="Scornet D."/>
            <person name="Allen A.E."/>
            <person name="Amoutzias G."/>
            <person name="Anthouard V."/>
            <person name="Artiguenave F."/>
            <person name="Aury J.M."/>
            <person name="Badger J.H."/>
            <person name="Beszteri B."/>
            <person name="Billiau K."/>
            <person name="Bonnet E."/>
            <person name="Bothwell J.H."/>
            <person name="Bowler C."/>
            <person name="Boyen C."/>
            <person name="Brownlee C."/>
            <person name="Carrano C.J."/>
            <person name="Charrier B."/>
            <person name="Cho G.Y."/>
            <person name="Coelho S.M."/>
            <person name="Collen J."/>
            <person name="Corre E."/>
            <person name="Da Silva C."/>
            <person name="Delage L."/>
            <person name="Delaroque N."/>
            <person name="Dittami S.M."/>
            <person name="Doulbeau S."/>
            <person name="Elias M."/>
            <person name="Farnham G."/>
            <person name="Gachon C.M."/>
            <person name="Gschloessl B."/>
            <person name="Heesch S."/>
            <person name="Jabbari K."/>
            <person name="Jubin C."/>
            <person name="Kawai H."/>
            <person name="Kimura K."/>
            <person name="Kloareg B."/>
            <person name="Kupper F.C."/>
            <person name="Lang D."/>
            <person name="Le Bail A."/>
            <person name="Leblanc C."/>
            <person name="Lerouge P."/>
            <person name="Lohr M."/>
            <person name="Lopez P.J."/>
            <person name="Martens C."/>
            <person name="Maumus F."/>
            <person name="Michel G."/>
            <person name="Miranda-Saavedra D."/>
            <person name="Morales J."/>
            <person name="Moreau H."/>
            <person name="Motomura T."/>
            <person name="Nagasato C."/>
            <person name="Napoli C.A."/>
            <person name="Nelson D.R."/>
            <person name="Nyvall-Collen P."/>
            <person name="Peters A.F."/>
            <person name="Pommier C."/>
            <person name="Potin P."/>
            <person name="Poulain J."/>
            <person name="Quesneville H."/>
            <person name="Read B."/>
            <person name="Rensing S.A."/>
            <person name="Ritter A."/>
            <person name="Rousvoal S."/>
            <person name="Samanta M."/>
            <person name="Samson G."/>
            <person name="Schroeder D.C."/>
            <person name="Segurens B."/>
            <person name="Strittmatter M."/>
            <person name="Tonon T."/>
            <person name="Tregear J.W."/>
            <person name="Valentin K."/>
            <person name="von Dassow P."/>
            <person name="Yamagishi T."/>
            <person name="Van de Peer Y."/>
            <person name="Wincker P."/>
        </authorList>
    </citation>
    <scope>NUCLEOTIDE SEQUENCE [LARGE SCALE GENOMIC DNA]</scope>
    <source>
        <strain evidence="2">Ec32 / CCAP1310/4</strain>
    </source>
</reference>
<dbReference type="EMBL" id="FN649760">
    <property type="protein sequence ID" value="CBJ31475.1"/>
    <property type="molecule type" value="Genomic_DNA"/>
</dbReference>
<name>D7FTU8_ECTSI</name>
<proteinExistence type="predicted"/>
<sequence>MVDPNVNADGAADAGVAAANAAANVNLADAVNGQAIALQAVVAQVEALQQQFQ</sequence>
<keyword evidence="2" id="KW-1185">Reference proteome</keyword>
<evidence type="ECO:0000313" key="2">
    <source>
        <dbReference type="Proteomes" id="UP000002630"/>
    </source>
</evidence>
<accession>D7FTU8</accession>